<feature type="transmembrane region" description="Helical" evidence="7">
    <location>
        <begin position="58"/>
        <end position="77"/>
    </location>
</feature>
<evidence type="ECO:0000256" key="3">
    <source>
        <dbReference type="ARBA" id="ARBA00022692"/>
    </source>
</evidence>
<gene>
    <name evidence="9" type="primary">AUGUSTUS-3.0.2_08412</name>
    <name evidence="9" type="ORF">TcasGA2_TC008412</name>
</gene>
<feature type="transmembrane region" description="Helical" evidence="7">
    <location>
        <begin position="1057"/>
        <end position="1075"/>
    </location>
</feature>
<feature type="transmembrane region" description="Helical" evidence="7">
    <location>
        <begin position="728"/>
        <end position="747"/>
    </location>
</feature>
<dbReference type="HOGENOM" id="CLU_257551_0_0_1"/>
<feature type="transmembrane region" description="Helical" evidence="7">
    <location>
        <begin position="521"/>
        <end position="542"/>
    </location>
</feature>
<feature type="transmembrane region" description="Helical" evidence="7">
    <location>
        <begin position="656"/>
        <end position="680"/>
    </location>
</feature>
<feature type="transmembrane region" description="Helical" evidence="7">
    <location>
        <begin position="431"/>
        <end position="453"/>
    </location>
</feature>
<evidence type="ECO:0000256" key="5">
    <source>
        <dbReference type="ARBA" id="ARBA00022989"/>
    </source>
</evidence>
<keyword evidence="4" id="KW-0769">Symport</keyword>
<evidence type="ECO:0000259" key="8">
    <source>
        <dbReference type="PROSITE" id="PS50850"/>
    </source>
</evidence>
<feature type="transmembrane region" description="Helical" evidence="7">
    <location>
        <begin position="613"/>
        <end position="635"/>
    </location>
</feature>
<feature type="transmembrane region" description="Helical" evidence="7">
    <location>
        <begin position="339"/>
        <end position="360"/>
    </location>
</feature>
<dbReference type="Gene3D" id="1.20.1250.20">
    <property type="entry name" value="MFS general substrate transporter like domains"/>
    <property type="match status" value="6"/>
</dbReference>
<dbReference type="InterPro" id="IPR050382">
    <property type="entry name" value="MFS_Na/Anion_cotransporter"/>
</dbReference>
<keyword evidence="5 7" id="KW-1133">Transmembrane helix</keyword>
<keyword evidence="10" id="KW-1185">Reference proteome</keyword>
<feature type="transmembrane region" description="Helical" evidence="7">
    <location>
        <begin position="992"/>
        <end position="1011"/>
    </location>
</feature>
<dbReference type="GO" id="GO:0022857">
    <property type="term" value="F:transmembrane transporter activity"/>
    <property type="evidence" value="ECO:0000318"/>
    <property type="project" value="GO_Central"/>
</dbReference>
<keyword evidence="3 7" id="KW-0812">Transmembrane</keyword>
<feature type="transmembrane region" description="Helical" evidence="7">
    <location>
        <begin position="946"/>
        <end position="972"/>
    </location>
</feature>
<reference evidence="9 10" key="2">
    <citation type="journal article" date="2010" name="Nucleic Acids Res.">
        <title>BeetleBase in 2010: revisions to provide comprehensive genomic information for Tribolium castaneum.</title>
        <authorList>
            <person name="Kim H.S."/>
            <person name="Murphy T."/>
            <person name="Xia J."/>
            <person name="Caragea D."/>
            <person name="Park Y."/>
            <person name="Beeman R.W."/>
            <person name="Lorenzen M.D."/>
            <person name="Butcher S."/>
            <person name="Manak J.R."/>
            <person name="Brown S.J."/>
        </authorList>
    </citation>
    <scope>GENOME REANNOTATION</scope>
    <source>
        <strain evidence="9 10">Georgia GA2</strain>
    </source>
</reference>
<dbReference type="InParanoid" id="D2A1M2"/>
<feature type="transmembrane region" description="Helical" evidence="7">
    <location>
        <begin position="1087"/>
        <end position="1105"/>
    </location>
</feature>
<organism evidence="9 10">
    <name type="scientific">Tribolium castaneum</name>
    <name type="common">Red flour beetle</name>
    <dbReference type="NCBI Taxonomy" id="7070"/>
    <lineage>
        <taxon>Eukaryota</taxon>
        <taxon>Metazoa</taxon>
        <taxon>Ecdysozoa</taxon>
        <taxon>Arthropoda</taxon>
        <taxon>Hexapoda</taxon>
        <taxon>Insecta</taxon>
        <taxon>Pterygota</taxon>
        <taxon>Neoptera</taxon>
        <taxon>Endopterygota</taxon>
        <taxon>Coleoptera</taxon>
        <taxon>Polyphaga</taxon>
        <taxon>Cucujiformia</taxon>
        <taxon>Tenebrionidae</taxon>
        <taxon>Tenebrionidae incertae sedis</taxon>
        <taxon>Tribolium</taxon>
    </lineage>
</organism>
<feature type="transmembrane region" description="Helical" evidence="7">
    <location>
        <begin position="563"/>
        <end position="593"/>
    </location>
</feature>
<feature type="transmembrane region" description="Helical" evidence="7">
    <location>
        <begin position="802"/>
        <end position="821"/>
    </location>
</feature>
<keyword evidence="6 7" id="KW-0472">Membrane</keyword>
<evidence type="ECO:0000313" key="9">
    <source>
        <dbReference type="EMBL" id="EFA02691.2"/>
    </source>
</evidence>
<feature type="transmembrane region" description="Helical" evidence="7">
    <location>
        <begin position="833"/>
        <end position="854"/>
    </location>
</feature>
<feature type="transmembrane region" description="Helical" evidence="7">
    <location>
        <begin position="249"/>
        <end position="271"/>
    </location>
</feature>
<dbReference type="FunFam" id="1.20.1250.20:FF:000003">
    <property type="entry name" value="Solute carrier family 17 member 3"/>
    <property type="match status" value="3"/>
</dbReference>
<dbReference type="PANTHER" id="PTHR11662">
    <property type="entry name" value="SOLUTE CARRIER FAMILY 17"/>
    <property type="match status" value="1"/>
</dbReference>
<protein>
    <recommendedName>
        <fullName evidence="8">Major facilitator superfamily (MFS) profile domain-containing protein</fullName>
    </recommendedName>
</protein>
<feature type="transmembrane region" description="Helical" evidence="7">
    <location>
        <begin position="292"/>
        <end position="319"/>
    </location>
</feature>
<evidence type="ECO:0000256" key="7">
    <source>
        <dbReference type="SAM" id="Phobius"/>
    </source>
</evidence>
<evidence type="ECO:0000256" key="1">
    <source>
        <dbReference type="ARBA" id="ARBA00004141"/>
    </source>
</evidence>
<dbReference type="eggNOG" id="KOG2532">
    <property type="taxonomic scope" value="Eukaryota"/>
</dbReference>
<feature type="transmembrane region" description="Helical" evidence="7">
    <location>
        <begin position="861"/>
        <end position="886"/>
    </location>
</feature>
<accession>D2A1M2</accession>
<keyword evidence="2" id="KW-0813">Transport</keyword>
<dbReference type="PANTHER" id="PTHR11662:SF411">
    <property type="entry name" value="GH05102P"/>
    <property type="match status" value="1"/>
</dbReference>
<dbReference type="GO" id="GO:0015293">
    <property type="term" value="F:symporter activity"/>
    <property type="evidence" value="ECO:0007669"/>
    <property type="project" value="UniProtKB-KW"/>
</dbReference>
<dbReference type="Pfam" id="PF07690">
    <property type="entry name" value="MFS_1"/>
    <property type="match status" value="2"/>
</dbReference>
<dbReference type="SUPFAM" id="SSF103473">
    <property type="entry name" value="MFS general substrate transporter"/>
    <property type="match status" value="3"/>
</dbReference>
<dbReference type="GO" id="GO:0016020">
    <property type="term" value="C:membrane"/>
    <property type="evidence" value="ECO:0000318"/>
    <property type="project" value="GO_Central"/>
</dbReference>
<feature type="transmembrane region" description="Helical" evidence="7">
    <location>
        <begin position="1032"/>
        <end position="1051"/>
    </location>
</feature>
<dbReference type="AlphaFoldDB" id="D2A1M2"/>
<dbReference type="InterPro" id="IPR036259">
    <property type="entry name" value="MFS_trans_sf"/>
</dbReference>
<dbReference type="FunFam" id="1.20.1250.20:FF:000157">
    <property type="entry name" value="Inorganic phosphate cotransporter"/>
    <property type="match status" value="2"/>
</dbReference>
<feature type="domain" description="Major facilitator superfamily (MFS) profile" evidence="8">
    <location>
        <begin position="1"/>
        <end position="405"/>
    </location>
</feature>
<evidence type="ECO:0000313" key="10">
    <source>
        <dbReference type="Proteomes" id="UP000007266"/>
    </source>
</evidence>
<feature type="transmembrane region" description="Helical" evidence="7">
    <location>
        <begin position="1125"/>
        <end position="1144"/>
    </location>
</feature>
<dbReference type="EMBL" id="KQ971338">
    <property type="protein sequence ID" value="EFA02691.2"/>
    <property type="molecule type" value="Genomic_DNA"/>
</dbReference>
<name>D2A1M2_TRICA</name>
<sequence length="1177" mass="128632">MISSAFSIAIVAMFEEDGTSINLNVDEKHEVLGIYFLGYMITKIPSGRLADTFGARKVVGFSTILAALLTLATPFIVQWDYYALLGTRLMTGVLEGCIFPCLLPITANWYSTTPSSKFLSSMEASAFGIGFTFLIGGYLIDVCGWASIFYFVGSVTLIWVGVWFYLVYDSPNEHPRITPDERIQIGREIANFEIKKYSLFEIPWKGILTSGPVWAIVIAQVANFYLYAILTNEVPTYLSEVFQYDIAEVGLFASLPPLGKYFVTILFGNLADYSLSSGKLSVGATRKIFEALGLLVPAGCLAIQAIFGHSLAVSLLTLMSAKLFNGAIVGGHLPSIVEVAPNFSGFVSGWVFTFAAIAAYSSAKITALLLQNGHTFDEWKYTFWITAGICLIGFVWAIVIAQVANFYLYAILTNEVPTYLSEVLQYDIAEVGLFASLPPLGKYFVTILFGNLADYSLSSGKLSVGATRKIFEALGLLVPAGCLAIQAIFGHSLAVSLLTLMSAKLFNGAIVGGHLPSIVEVAPNFSGFVSGWVFTFAAIAAYSSAKITALLLQNGHTFDEWKYTFWITAGICLIGFVWAIVIAQVANFYLYAILTNEVPTYLSEVLQYDIAEVGLFASLPPLGKYFVTILFGNLADYSLNSGKLLVGTTRKIFEALGLLVPAGCLAIQAIFGHSLAVSLLTLMSAKLFNGAIVGGHLPSIVEVAPNFSGFVSGNAMPPIHEMLTCRRILTIMSVSGFIVNAVLKTVFNIAVVAMTKKTNQTAEIFAWDENQRQELIGIFFWGFALTKIPSGRLAEVIGSRKVTGYSMLLASLLTILTPWISYSNYYILLSSRVLMGFLVGASWPAVMPLAARWVPPHEQTIFISCIASTAVGAGIAFQVSGFLISALGWKSVFYVFGGVSTLWSLLWFGLIYDSPQQHPRISQEEKDLIESQIRDVKIRNVRLSEIPWISILTSGPVWAIAAGQIAVFFGYMTLSNEIPSYMDQVLHLEIKQIGIFAGFPYFGAYFLSLASSHFADYLRKSGKLSTTAVRKIFEAVGLLVPAFSMLLLVFWGYLTPVAVTLFTISITTCAISSAGHCTNMLDVSPNFAGTICGLVNTFSSFTAYISTEMVTALLRKDNTFKEWRFVFAIVFGVEVIATGVYLIFCSGEKQSWDSVKTNEGREEIRPLKRKNLNQNLE</sequence>
<feature type="transmembrane region" description="Helical" evidence="7">
    <location>
        <begin position="206"/>
        <end position="229"/>
    </location>
</feature>
<feature type="transmembrane region" description="Helical" evidence="7">
    <location>
        <begin position="381"/>
        <end position="411"/>
    </location>
</feature>
<comment type="subcellular location">
    <subcellularLocation>
        <location evidence="1">Membrane</location>
        <topology evidence="1">Multi-pass membrane protein</topology>
    </subcellularLocation>
</comment>
<evidence type="ECO:0000256" key="2">
    <source>
        <dbReference type="ARBA" id="ARBA00022448"/>
    </source>
</evidence>
<dbReference type="PROSITE" id="PS50850">
    <property type="entry name" value="MFS"/>
    <property type="match status" value="2"/>
</dbReference>
<dbReference type="InterPro" id="IPR011701">
    <property type="entry name" value="MFS"/>
</dbReference>
<feature type="transmembrane region" description="Helical" evidence="7">
    <location>
        <begin position="89"/>
        <end position="110"/>
    </location>
</feature>
<evidence type="ECO:0000256" key="4">
    <source>
        <dbReference type="ARBA" id="ARBA00022847"/>
    </source>
</evidence>
<dbReference type="Proteomes" id="UP000007266">
    <property type="component" value="Linkage group 4"/>
</dbReference>
<feature type="transmembrane region" description="Helical" evidence="7">
    <location>
        <begin position="146"/>
        <end position="168"/>
    </location>
</feature>
<evidence type="ECO:0000256" key="6">
    <source>
        <dbReference type="ARBA" id="ARBA00023136"/>
    </source>
</evidence>
<feature type="transmembrane region" description="Helical" evidence="7">
    <location>
        <begin position="892"/>
        <end position="912"/>
    </location>
</feature>
<dbReference type="InterPro" id="IPR020846">
    <property type="entry name" value="MFS_dom"/>
</dbReference>
<feature type="transmembrane region" description="Helical" evidence="7">
    <location>
        <begin position="122"/>
        <end position="140"/>
    </location>
</feature>
<feature type="domain" description="Major facilitator superfamily (MFS) profile" evidence="8">
    <location>
        <begin position="728"/>
        <end position="1149"/>
    </location>
</feature>
<proteinExistence type="predicted"/>
<dbReference type="STRING" id="7070.D2A1M2"/>
<reference evidence="9 10" key="1">
    <citation type="journal article" date="2008" name="Nature">
        <title>The genome of the model beetle and pest Tribolium castaneum.</title>
        <authorList>
            <consortium name="Tribolium Genome Sequencing Consortium"/>
            <person name="Richards S."/>
            <person name="Gibbs R.A."/>
            <person name="Weinstock G.M."/>
            <person name="Brown S.J."/>
            <person name="Denell R."/>
            <person name="Beeman R.W."/>
            <person name="Gibbs R."/>
            <person name="Beeman R.W."/>
            <person name="Brown S.J."/>
            <person name="Bucher G."/>
            <person name="Friedrich M."/>
            <person name="Grimmelikhuijzen C.J."/>
            <person name="Klingler M."/>
            <person name="Lorenzen M."/>
            <person name="Richards S."/>
            <person name="Roth S."/>
            <person name="Schroder R."/>
            <person name="Tautz D."/>
            <person name="Zdobnov E.M."/>
            <person name="Muzny D."/>
            <person name="Gibbs R.A."/>
            <person name="Weinstock G.M."/>
            <person name="Attaway T."/>
            <person name="Bell S."/>
            <person name="Buhay C.J."/>
            <person name="Chandrabose M.N."/>
            <person name="Chavez D."/>
            <person name="Clerk-Blankenburg K.P."/>
            <person name="Cree A."/>
            <person name="Dao M."/>
            <person name="Davis C."/>
            <person name="Chacko J."/>
            <person name="Dinh H."/>
            <person name="Dugan-Rocha S."/>
            <person name="Fowler G."/>
            <person name="Garner T.T."/>
            <person name="Garnes J."/>
            <person name="Gnirke A."/>
            <person name="Hawes A."/>
            <person name="Hernandez J."/>
            <person name="Hines S."/>
            <person name="Holder M."/>
            <person name="Hume J."/>
            <person name="Jhangiani S.N."/>
            <person name="Joshi V."/>
            <person name="Khan Z.M."/>
            <person name="Jackson L."/>
            <person name="Kovar C."/>
            <person name="Kowis A."/>
            <person name="Lee S."/>
            <person name="Lewis L.R."/>
            <person name="Margolis J."/>
            <person name="Morgan M."/>
            <person name="Nazareth L.V."/>
            <person name="Nguyen N."/>
            <person name="Okwuonu G."/>
            <person name="Parker D."/>
            <person name="Richards S."/>
            <person name="Ruiz S.J."/>
            <person name="Santibanez J."/>
            <person name="Savard J."/>
            <person name="Scherer S.E."/>
            <person name="Schneider B."/>
            <person name="Sodergren E."/>
            <person name="Tautz D."/>
            <person name="Vattahil S."/>
            <person name="Villasana D."/>
            <person name="White C.S."/>
            <person name="Wright R."/>
            <person name="Park Y."/>
            <person name="Beeman R.W."/>
            <person name="Lord J."/>
            <person name="Oppert B."/>
            <person name="Lorenzen M."/>
            <person name="Brown S."/>
            <person name="Wang L."/>
            <person name="Savard J."/>
            <person name="Tautz D."/>
            <person name="Richards S."/>
            <person name="Weinstock G."/>
            <person name="Gibbs R.A."/>
            <person name="Liu Y."/>
            <person name="Worley K."/>
            <person name="Weinstock G."/>
            <person name="Elsik C.G."/>
            <person name="Reese J.T."/>
            <person name="Elhaik E."/>
            <person name="Landan G."/>
            <person name="Graur D."/>
            <person name="Arensburger P."/>
            <person name="Atkinson P."/>
            <person name="Beeman R.W."/>
            <person name="Beidler J."/>
            <person name="Brown S.J."/>
            <person name="Demuth J.P."/>
            <person name="Drury D.W."/>
            <person name="Du Y.Z."/>
            <person name="Fujiwara H."/>
            <person name="Lorenzen M."/>
            <person name="Maselli V."/>
            <person name="Osanai M."/>
            <person name="Park Y."/>
            <person name="Robertson H.M."/>
            <person name="Tu Z."/>
            <person name="Wang J.J."/>
            <person name="Wang S."/>
            <person name="Richards S."/>
            <person name="Song H."/>
            <person name="Zhang L."/>
            <person name="Sodergren E."/>
            <person name="Werner D."/>
            <person name="Stanke M."/>
            <person name="Morgenstern B."/>
            <person name="Solovyev V."/>
            <person name="Kosarev P."/>
            <person name="Brown G."/>
            <person name="Chen H.C."/>
            <person name="Ermolaeva O."/>
            <person name="Hlavina W."/>
            <person name="Kapustin Y."/>
            <person name="Kiryutin B."/>
            <person name="Kitts P."/>
            <person name="Maglott D."/>
            <person name="Pruitt K."/>
            <person name="Sapojnikov V."/>
            <person name="Souvorov A."/>
            <person name="Mackey A.J."/>
            <person name="Waterhouse R.M."/>
            <person name="Wyder S."/>
            <person name="Zdobnov E.M."/>
            <person name="Zdobnov E.M."/>
            <person name="Wyder S."/>
            <person name="Kriventseva E.V."/>
            <person name="Kadowaki T."/>
            <person name="Bork P."/>
            <person name="Aranda M."/>
            <person name="Bao R."/>
            <person name="Beermann A."/>
            <person name="Berns N."/>
            <person name="Bolognesi R."/>
            <person name="Bonneton F."/>
            <person name="Bopp D."/>
            <person name="Brown S.J."/>
            <person name="Bucher G."/>
            <person name="Butts T."/>
            <person name="Chaumot A."/>
            <person name="Denell R.E."/>
            <person name="Ferrier D.E."/>
            <person name="Friedrich M."/>
            <person name="Gordon C.M."/>
            <person name="Jindra M."/>
            <person name="Klingler M."/>
            <person name="Lan Q."/>
            <person name="Lattorff H.M."/>
            <person name="Laudet V."/>
            <person name="von Levetsow C."/>
            <person name="Liu Z."/>
            <person name="Lutz R."/>
            <person name="Lynch J.A."/>
            <person name="da Fonseca R.N."/>
            <person name="Posnien N."/>
            <person name="Reuter R."/>
            <person name="Roth S."/>
            <person name="Savard J."/>
            <person name="Schinko J.B."/>
            <person name="Schmitt C."/>
            <person name="Schoppmeier M."/>
            <person name="Schroder R."/>
            <person name="Shippy T.D."/>
            <person name="Simonnet F."/>
            <person name="Marques-Souza H."/>
            <person name="Tautz D."/>
            <person name="Tomoyasu Y."/>
            <person name="Trauner J."/>
            <person name="Van der Zee M."/>
            <person name="Vervoort M."/>
            <person name="Wittkopp N."/>
            <person name="Wimmer E.A."/>
            <person name="Yang X."/>
            <person name="Jones A.K."/>
            <person name="Sattelle D.B."/>
            <person name="Ebert P.R."/>
            <person name="Nelson D."/>
            <person name="Scott J.G."/>
            <person name="Beeman R.W."/>
            <person name="Muthukrishnan S."/>
            <person name="Kramer K.J."/>
            <person name="Arakane Y."/>
            <person name="Beeman R.W."/>
            <person name="Zhu Q."/>
            <person name="Hogenkamp D."/>
            <person name="Dixit R."/>
            <person name="Oppert B."/>
            <person name="Jiang H."/>
            <person name="Zou Z."/>
            <person name="Marshall J."/>
            <person name="Elpidina E."/>
            <person name="Vinokurov K."/>
            <person name="Oppert C."/>
            <person name="Zou Z."/>
            <person name="Evans J."/>
            <person name="Lu Z."/>
            <person name="Zhao P."/>
            <person name="Sumathipala N."/>
            <person name="Altincicek B."/>
            <person name="Vilcinskas A."/>
            <person name="Williams M."/>
            <person name="Hultmark D."/>
            <person name="Hetru C."/>
            <person name="Jiang H."/>
            <person name="Grimmelikhuijzen C.J."/>
            <person name="Hauser F."/>
            <person name="Cazzamali G."/>
            <person name="Williamson M."/>
            <person name="Park Y."/>
            <person name="Li B."/>
            <person name="Tanaka Y."/>
            <person name="Predel R."/>
            <person name="Neupert S."/>
            <person name="Schachtner J."/>
            <person name="Verleyen P."/>
            <person name="Raible F."/>
            <person name="Bork P."/>
            <person name="Friedrich M."/>
            <person name="Walden K.K."/>
            <person name="Robertson H.M."/>
            <person name="Angeli S."/>
            <person name="Foret S."/>
            <person name="Bucher G."/>
            <person name="Schuetz S."/>
            <person name="Maleszka R."/>
            <person name="Wimmer E.A."/>
            <person name="Beeman R.W."/>
            <person name="Lorenzen M."/>
            <person name="Tomoyasu Y."/>
            <person name="Miller S.C."/>
            <person name="Grossmann D."/>
            <person name="Bucher G."/>
        </authorList>
    </citation>
    <scope>NUCLEOTIDE SEQUENCE [LARGE SCALE GENOMIC DNA]</scope>
    <source>
        <strain evidence="9 10">Georgia GA2</strain>
    </source>
</reference>
<feature type="transmembrane region" description="Helical" evidence="7">
    <location>
        <begin position="474"/>
        <end position="501"/>
    </location>
</feature>